<keyword evidence="5" id="KW-1185">Reference proteome</keyword>
<dbReference type="InterPro" id="IPR002156">
    <property type="entry name" value="RNaseH_domain"/>
</dbReference>
<keyword evidence="1" id="KW-0812">Transmembrane</keyword>
<dbReference type="PANTHER" id="PTHR47074:SF11">
    <property type="entry name" value="REVERSE TRANSCRIPTASE-LIKE PROTEIN"/>
    <property type="match status" value="1"/>
</dbReference>
<evidence type="ECO:0000313" key="5">
    <source>
        <dbReference type="Proteomes" id="UP001280121"/>
    </source>
</evidence>
<evidence type="ECO:0008006" key="6">
    <source>
        <dbReference type="Google" id="ProtNLM"/>
    </source>
</evidence>
<feature type="domain" description="RNase H type-1" evidence="2">
    <location>
        <begin position="262"/>
        <end position="327"/>
    </location>
</feature>
<reference evidence="4" key="1">
    <citation type="journal article" date="2023" name="Plant J.">
        <title>Genome sequences and population genomics provide insights into the demographic history, inbreeding, and mutation load of two 'living fossil' tree species of Dipteronia.</title>
        <authorList>
            <person name="Feng Y."/>
            <person name="Comes H.P."/>
            <person name="Chen J."/>
            <person name="Zhu S."/>
            <person name="Lu R."/>
            <person name="Zhang X."/>
            <person name="Li P."/>
            <person name="Qiu J."/>
            <person name="Olsen K.M."/>
            <person name="Qiu Y."/>
        </authorList>
    </citation>
    <scope>NUCLEOTIDE SEQUENCE</scope>
    <source>
        <strain evidence="4">KIB01</strain>
    </source>
</reference>
<comment type="caution">
    <text evidence="4">The sequence shown here is derived from an EMBL/GenBank/DDBJ whole genome shotgun (WGS) entry which is preliminary data.</text>
</comment>
<feature type="transmembrane region" description="Helical" evidence="1">
    <location>
        <begin position="168"/>
        <end position="189"/>
    </location>
</feature>
<evidence type="ECO:0000259" key="2">
    <source>
        <dbReference type="Pfam" id="PF13456"/>
    </source>
</evidence>
<feature type="transmembrane region" description="Helical" evidence="1">
    <location>
        <begin position="201"/>
        <end position="225"/>
    </location>
</feature>
<dbReference type="Pfam" id="PF13966">
    <property type="entry name" value="zf-RVT"/>
    <property type="match status" value="1"/>
</dbReference>
<protein>
    <recommendedName>
        <fullName evidence="6">RNase H type-1 domain-containing protein</fullName>
    </recommendedName>
</protein>
<dbReference type="InterPro" id="IPR012337">
    <property type="entry name" value="RNaseH-like_sf"/>
</dbReference>
<evidence type="ECO:0000256" key="1">
    <source>
        <dbReference type="SAM" id="Phobius"/>
    </source>
</evidence>
<dbReference type="PANTHER" id="PTHR47074">
    <property type="entry name" value="BNAC02G40300D PROTEIN"/>
    <property type="match status" value="1"/>
</dbReference>
<dbReference type="EMBL" id="JANJYI010000005">
    <property type="protein sequence ID" value="KAK2648902.1"/>
    <property type="molecule type" value="Genomic_DNA"/>
</dbReference>
<dbReference type="InterPro" id="IPR052929">
    <property type="entry name" value="RNase_H-like_EbsB-rel"/>
</dbReference>
<name>A0AAD9X088_9ROSI</name>
<dbReference type="AlphaFoldDB" id="A0AAD9X088"/>
<dbReference type="GO" id="GO:0004523">
    <property type="term" value="F:RNA-DNA hybrid ribonuclease activity"/>
    <property type="evidence" value="ECO:0007669"/>
    <property type="project" value="InterPro"/>
</dbReference>
<sequence length="335" mass="37189">MEDIFLLQTFFMPVKVILTHLSGKVHVETWVLGRDAKVRLLLTPLGGWNIPLIRSSFSAEEVEAILIIPTGSHLDDYLLWHLEKDDNYSVKSRYKLGRALKSVEVPSESTNSGQWKVIWRLRIPSKIKMFIWKACRNWIPTLFNLAGRGIPSDGTCLVCSNSAETKSMLYGIVLGLKVFGCLLIFVRVLSGRITCISKTCLCFITVFSPLVIWNFCVLCGGEFGIRGIKDIMVSEGTEWKMCKIGLMKMRWKAPDVGVFKVNTDAAIMTTNQVVGVGIVVRDSNGQLVGTSAQNNEACFSPSIAEAVAILRGLRFVVDAGLFPAVLEVIRSELLI</sequence>
<evidence type="ECO:0000259" key="3">
    <source>
        <dbReference type="Pfam" id="PF13966"/>
    </source>
</evidence>
<keyword evidence="1" id="KW-0472">Membrane</keyword>
<proteinExistence type="predicted"/>
<dbReference type="InterPro" id="IPR026960">
    <property type="entry name" value="RVT-Znf"/>
</dbReference>
<dbReference type="SUPFAM" id="SSF53098">
    <property type="entry name" value="Ribonuclease H-like"/>
    <property type="match status" value="1"/>
</dbReference>
<gene>
    <name evidence="4" type="ORF">Ddye_016391</name>
</gene>
<feature type="domain" description="Reverse transcriptase zinc-binding" evidence="3">
    <location>
        <begin position="88"/>
        <end position="166"/>
    </location>
</feature>
<evidence type="ECO:0000313" key="4">
    <source>
        <dbReference type="EMBL" id="KAK2648902.1"/>
    </source>
</evidence>
<organism evidence="4 5">
    <name type="scientific">Dipteronia dyeriana</name>
    <dbReference type="NCBI Taxonomy" id="168575"/>
    <lineage>
        <taxon>Eukaryota</taxon>
        <taxon>Viridiplantae</taxon>
        <taxon>Streptophyta</taxon>
        <taxon>Embryophyta</taxon>
        <taxon>Tracheophyta</taxon>
        <taxon>Spermatophyta</taxon>
        <taxon>Magnoliopsida</taxon>
        <taxon>eudicotyledons</taxon>
        <taxon>Gunneridae</taxon>
        <taxon>Pentapetalae</taxon>
        <taxon>rosids</taxon>
        <taxon>malvids</taxon>
        <taxon>Sapindales</taxon>
        <taxon>Sapindaceae</taxon>
        <taxon>Hippocastanoideae</taxon>
        <taxon>Acereae</taxon>
        <taxon>Dipteronia</taxon>
    </lineage>
</organism>
<dbReference type="GO" id="GO:0003676">
    <property type="term" value="F:nucleic acid binding"/>
    <property type="evidence" value="ECO:0007669"/>
    <property type="project" value="InterPro"/>
</dbReference>
<dbReference type="Pfam" id="PF13456">
    <property type="entry name" value="RVT_3"/>
    <property type="match status" value="1"/>
</dbReference>
<accession>A0AAD9X088</accession>
<keyword evidence="1" id="KW-1133">Transmembrane helix</keyword>
<dbReference type="Proteomes" id="UP001280121">
    <property type="component" value="Unassembled WGS sequence"/>
</dbReference>